<sequence length="202" mass="22324">MAALNSLSVLGGAPLPTCTRFDMQIVDHVCNASSSDEISRHVVVKPWQQLYEKWAKYLPAPNLGMPALVTSQGLRSVICLLLPDPPSHNFTGRSATNMANGHPMILNSHGFQNSKQQSAGSWLAGCAHIPHAPMQRYQAWLPEGKLGCCLDGGSAERRQYIKVGRFPQNMNRCQPHFISKLCHWRLTIQEGLEQVENGVVNL</sequence>
<dbReference type="Proteomes" id="UP001142489">
    <property type="component" value="Unassembled WGS sequence"/>
</dbReference>
<dbReference type="EMBL" id="JAPFRF010000008">
    <property type="protein sequence ID" value="KAJ7324883.1"/>
    <property type="molecule type" value="Genomic_DNA"/>
</dbReference>
<keyword evidence="2" id="KW-1185">Reference proteome</keyword>
<protein>
    <submittedName>
        <fullName evidence="1">Uncharacterized protein</fullName>
    </submittedName>
</protein>
<dbReference type="AlphaFoldDB" id="A0A9Q1B0E0"/>
<evidence type="ECO:0000313" key="2">
    <source>
        <dbReference type="Proteomes" id="UP001142489"/>
    </source>
</evidence>
<reference evidence="1" key="1">
    <citation type="journal article" date="2023" name="DNA Res.">
        <title>Chromosome-level genome assembly of Phrynocephalus forsythii using third-generation DNA sequencing and Hi-C analysis.</title>
        <authorList>
            <person name="Qi Y."/>
            <person name="Zhao W."/>
            <person name="Zhao Y."/>
            <person name="Niu C."/>
            <person name="Cao S."/>
            <person name="Zhang Y."/>
        </authorList>
    </citation>
    <scope>NUCLEOTIDE SEQUENCE</scope>
    <source>
        <tissue evidence="1">Muscle</tissue>
    </source>
</reference>
<proteinExistence type="predicted"/>
<gene>
    <name evidence="1" type="ORF">JRQ81_017903</name>
</gene>
<evidence type="ECO:0000313" key="1">
    <source>
        <dbReference type="EMBL" id="KAJ7324883.1"/>
    </source>
</evidence>
<comment type="caution">
    <text evidence="1">The sequence shown here is derived from an EMBL/GenBank/DDBJ whole genome shotgun (WGS) entry which is preliminary data.</text>
</comment>
<accession>A0A9Q1B0E0</accession>
<organism evidence="1 2">
    <name type="scientific">Phrynocephalus forsythii</name>
    <dbReference type="NCBI Taxonomy" id="171643"/>
    <lineage>
        <taxon>Eukaryota</taxon>
        <taxon>Metazoa</taxon>
        <taxon>Chordata</taxon>
        <taxon>Craniata</taxon>
        <taxon>Vertebrata</taxon>
        <taxon>Euteleostomi</taxon>
        <taxon>Lepidosauria</taxon>
        <taxon>Squamata</taxon>
        <taxon>Bifurcata</taxon>
        <taxon>Unidentata</taxon>
        <taxon>Episquamata</taxon>
        <taxon>Toxicofera</taxon>
        <taxon>Iguania</taxon>
        <taxon>Acrodonta</taxon>
        <taxon>Agamidae</taxon>
        <taxon>Agaminae</taxon>
        <taxon>Phrynocephalus</taxon>
    </lineage>
</organism>
<name>A0A9Q1B0E0_9SAUR</name>